<keyword evidence="3" id="KW-1185">Reference proteome</keyword>
<feature type="compositionally biased region" description="Basic and acidic residues" evidence="1">
    <location>
        <begin position="228"/>
        <end position="237"/>
    </location>
</feature>
<evidence type="ECO:0000256" key="1">
    <source>
        <dbReference type="SAM" id="MobiDB-lite"/>
    </source>
</evidence>
<feature type="region of interest" description="Disordered" evidence="1">
    <location>
        <begin position="228"/>
        <end position="250"/>
    </location>
</feature>
<dbReference type="Proteomes" id="UP001501637">
    <property type="component" value="Unassembled WGS sequence"/>
</dbReference>
<organism evidence="2 3">
    <name type="scientific">Streptomyces rectiviolaceus</name>
    <dbReference type="NCBI Taxonomy" id="332591"/>
    <lineage>
        <taxon>Bacteria</taxon>
        <taxon>Bacillati</taxon>
        <taxon>Actinomycetota</taxon>
        <taxon>Actinomycetes</taxon>
        <taxon>Kitasatosporales</taxon>
        <taxon>Streptomycetaceae</taxon>
        <taxon>Streptomyces</taxon>
    </lineage>
</organism>
<accession>A0ABP6NKP0</accession>
<sequence length="311" mass="34621">MGLRGMTRWAVTRWAVAGLVAVGLAGCGSDASGRGEGDPGVPSVKADEDLPELPLERYEFSTRDNRRHTEAQARMARSCMRKLGFEDFPLHPKQPQGSVTLNAVAMSSYPYGPLDLDSARRWGYGWDPELSPADGARHEGRAMTADEHKAMYGLSREPAEGCARSGTERLTEGVRDKRRMWTYAPGRSRSLDKAVAEDKRVREALDTWSDCVESKGAKRYKTPGDAFRDKAWHRGSDRGGNTGQTKKELATATADVECKREHNTAGVWWAVREEKQRADLARHKDVYEAVRADQDRVRANVRRVLGGAHPR</sequence>
<dbReference type="EMBL" id="BAAAUG010000208">
    <property type="protein sequence ID" value="GAA3149522.1"/>
    <property type="molecule type" value="Genomic_DNA"/>
</dbReference>
<evidence type="ECO:0000313" key="3">
    <source>
        <dbReference type="Proteomes" id="UP001501637"/>
    </source>
</evidence>
<comment type="caution">
    <text evidence="2">The sequence shown here is derived from an EMBL/GenBank/DDBJ whole genome shotgun (WGS) entry which is preliminary data.</text>
</comment>
<name>A0ABP6NKP0_9ACTN</name>
<proteinExistence type="predicted"/>
<dbReference type="PROSITE" id="PS51257">
    <property type="entry name" value="PROKAR_LIPOPROTEIN"/>
    <property type="match status" value="1"/>
</dbReference>
<protein>
    <recommendedName>
        <fullName evidence="4">Lipoprotein</fullName>
    </recommendedName>
</protein>
<reference evidence="3" key="1">
    <citation type="journal article" date="2019" name="Int. J. Syst. Evol. Microbiol.">
        <title>The Global Catalogue of Microorganisms (GCM) 10K type strain sequencing project: providing services to taxonomists for standard genome sequencing and annotation.</title>
        <authorList>
            <consortium name="The Broad Institute Genomics Platform"/>
            <consortium name="The Broad Institute Genome Sequencing Center for Infectious Disease"/>
            <person name="Wu L."/>
            <person name="Ma J."/>
        </authorList>
    </citation>
    <scope>NUCLEOTIDE SEQUENCE [LARGE SCALE GENOMIC DNA]</scope>
    <source>
        <strain evidence="3">JCM 9092</strain>
    </source>
</reference>
<gene>
    <name evidence="2" type="ORF">GCM10010449_79970</name>
</gene>
<evidence type="ECO:0008006" key="4">
    <source>
        <dbReference type="Google" id="ProtNLM"/>
    </source>
</evidence>
<evidence type="ECO:0000313" key="2">
    <source>
        <dbReference type="EMBL" id="GAA3149522.1"/>
    </source>
</evidence>